<dbReference type="Proteomes" id="UP001497444">
    <property type="component" value="Chromosome 5"/>
</dbReference>
<dbReference type="InterPro" id="IPR037293">
    <property type="entry name" value="Gal_Oxidase_central_sf"/>
</dbReference>
<evidence type="ECO:0000313" key="6">
    <source>
        <dbReference type="Proteomes" id="UP001497444"/>
    </source>
</evidence>
<dbReference type="InterPro" id="IPR009880">
    <property type="entry name" value="Glyoxal_oxidase_N"/>
</dbReference>
<evidence type="ECO:0000259" key="4">
    <source>
        <dbReference type="Pfam" id="PF09118"/>
    </source>
</evidence>
<evidence type="ECO:0000256" key="2">
    <source>
        <dbReference type="SAM" id="SignalP"/>
    </source>
</evidence>
<gene>
    <name evidence="5" type="ORF">CSSPJE1EN1_LOCUS18527</name>
</gene>
<feature type="signal peptide" evidence="2">
    <location>
        <begin position="1"/>
        <end position="28"/>
    </location>
</feature>
<dbReference type="Pfam" id="PF09118">
    <property type="entry name" value="GO-like_E_set"/>
    <property type="match status" value="1"/>
</dbReference>
<keyword evidence="6" id="KW-1185">Reference proteome</keyword>
<accession>A0ABP0X1R0</accession>
<dbReference type="SUPFAM" id="SSF81296">
    <property type="entry name" value="E set domains"/>
    <property type="match status" value="1"/>
</dbReference>
<dbReference type="InterPro" id="IPR011043">
    <property type="entry name" value="Gal_Oxase/kelch_b-propeller"/>
</dbReference>
<dbReference type="Gene3D" id="2.60.40.10">
    <property type="entry name" value="Immunoglobulins"/>
    <property type="match status" value="1"/>
</dbReference>
<feature type="domain" description="Galactose oxidase-like Early set" evidence="4">
    <location>
        <begin position="456"/>
        <end position="559"/>
    </location>
</feature>
<reference evidence="5" key="1">
    <citation type="submission" date="2024-02" db="EMBL/GenBank/DDBJ databases">
        <authorList>
            <consortium name="ELIXIR-Norway"/>
            <consortium name="Elixir Norway"/>
        </authorList>
    </citation>
    <scope>NUCLEOTIDE SEQUENCE</scope>
</reference>
<dbReference type="SUPFAM" id="SSF50965">
    <property type="entry name" value="Galactose oxidase, central domain"/>
    <property type="match status" value="1"/>
</dbReference>
<dbReference type="InterPro" id="IPR014756">
    <property type="entry name" value="Ig_E-set"/>
</dbReference>
<evidence type="ECO:0000259" key="3">
    <source>
        <dbReference type="Pfam" id="PF07250"/>
    </source>
</evidence>
<proteinExistence type="predicted"/>
<dbReference type="PANTHER" id="PTHR32208:SF99">
    <property type="entry name" value="GLYOXAL OR GALACTOSE OXIDASE"/>
    <property type="match status" value="1"/>
</dbReference>
<evidence type="ECO:0000313" key="5">
    <source>
        <dbReference type="EMBL" id="CAK9273049.1"/>
    </source>
</evidence>
<dbReference type="PANTHER" id="PTHR32208">
    <property type="entry name" value="SECRETED PROTEIN-RELATED"/>
    <property type="match status" value="1"/>
</dbReference>
<dbReference type="Gene3D" id="2.130.10.80">
    <property type="entry name" value="Galactose oxidase/kelch, beta-propeller"/>
    <property type="match status" value="1"/>
</dbReference>
<dbReference type="CDD" id="cd02851">
    <property type="entry name" value="E_set_GO_C"/>
    <property type="match status" value="1"/>
</dbReference>
<feature type="domain" description="Glyoxal oxidase N-terminal" evidence="3">
    <location>
        <begin position="62"/>
        <end position="447"/>
    </location>
</feature>
<organism evidence="5 6">
    <name type="scientific">Sphagnum jensenii</name>
    <dbReference type="NCBI Taxonomy" id="128206"/>
    <lineage>
        <taxon>Eukaryota</taxon>
        <taxon>Viridiplantae</taxon>
        <taxon>Streptophyta</taxon>
        <taxon>Embryophyta</taxon>
        <taxon>Bryophyta</taxon>
        <taxon>Sphagnophytina</taxon>
        <taxon>Sphagnopsida</taxon>
        <taxon>Sphagnales</taxon>
        <taxon>Sphagnaceae</taxon>
        <taxon>Sphagnum</taxon>
    </lineage>
</organism>
<dbReference type="Pfam" id="PF07250">
    <property type="entry name" value="Glyoxal_oxid_N"/>
    <property type="match status" value="1"/>
</dbReference>
<protein>
    <recommendedName>
        <fullName evidence="7">Glyoxal oxidase</fullName>
    </recommendedName>
</protein>
<dbReference type="InterPro" id="IPR015202">
    <property type="entry name" value="GO-like_E_set"/>
</dbReference>
<sequence>MAGGRCSSHHALKIFRVLLVLEIMTAVGLVPDDVVSLTGRFRLVLAQGSWEVLVQNAGISSMHTAVTHFGNVVLLDRTNIGPSQIPLNGGRCRANPADRVSQQDCTAHSAVFTPGSNSIRPLFIFTDTWCSSGQFIGDGTLVQTGGDSDGFSKIRTFAPCGDDGECDWVESTDTQLQNGRWYATNQLLPDGRQIVVGGRNVFTLEYVPANGQGAINLPLLTQTDDGVQYDNLYPYLHLLPNNQLFIFANRDSILYDWQTDTVVRSLPTIPGEPRNYPAAGSSVMLPLTSESGWTNPEILVCGGAPYGAYLNPAGELPASQTCGRIAPLAGAAVDWAMETMPMRRNMGDMVLLPTRDVLIVNGAGSGAQGWGNAQNPVQTPVLYHPQAAAGTRFQSLTASDIPRVYHSTANLLPDARILVAGSNTHEFYTLTGDLPTELRIEAFSPPYLAAGGAADRPRFIDAPASLAYAATFTVTVATAAANPTAMELNLASAAFVTHSFGQGQRLLKLGVSATTNVERNQYAVTSTAPPNAVVAPSSYYMLFAVDSVGVPSTATWVKIG</sequence>
<feature type="chain" id="PRO_5045675301" description="Glyoxal oxidase" evidence="2">
    <location>
        <begin position="29"/>
        <end position="560"/>
    </location>
</feature>
<dbReference type="EMBL" id="OZ020100">
    <property type="protein sequence ID" value="CAK9273049.1"/>
    <property type="molecule type" value="Genomic_DNA"/>
</dbReference>
<keyword evidence="1 2" id="KW-0732">Signal</keyword>
<dbReference type="InterPro" id="IPR013783">
    <property type="entry name" value="Ig-like_fold"/>
</dbReference>
<evidence type="ECO:0000256" key="1">
    <source>
        <dbReference type="ARBA" id="ARBA00022729"/>
    </source>
</evidence>
<name>A0ABP0X1R0_9BRYO</name>
<evidence type="ECO:0008006" key="7">
    <source>
        <dbReference type="Google" id="ProtNLM"/>
    </source>
</evidence>